<comment type="subcellular location">
    <subcellularLocation>
        <location evidence="4">Cytoplasm</location>
    </subcellularLocation>
</comment>
<dbReference type="SUPFAM" id="SSF55200">
    <property type="entry name" value="Translation initiation factor IF3, C-terminal domain"/>
    <property type="match status" value="1"/>
</dbReference>
<dbReference type="InterPro" id="IPR019815">
    <property type="entry name" value="Translation_initiation_fac_3_C"/>
</dbReference>
<dbReference type="NCBIfam" id="TIGR00168">
    <property type="entry name" value="infC"/>
    <property type="match status" value="1"/>
</dbReference>
<evidence type="ECO:0000256" key="5">
    <source>
        <dbReference type="NCBIfam" id="TIGR00168"/>
    </source>
</evidence>
<proteinExistence type="inferred from homology"/>
<comment type="similarity">
    <text evidence="1 4">Belongs to the IF-3 family.</text>
</comment>
<sequence length="186" mass="21500">MKKNTFNWRVNHQIRASELRVISGDGKQLGVISLQDALRKAEEEGLDLIEVAPNAKPPVARIVELGKFRYLEEKRQQKEKRGSKSGDTKEIRLSPFIAEHDLENRLARINEFLKERNKVRLVVRFKGREMGSKQFGYNLLGKVKSRIETGINIDMEPKFLGRNLMMVVSPSNKIKVERQEVKEDTK</sequence>
<evidence type="ECO:0000313" key="9">
    <source>
        <dbReference type="Proteomes" id="UP000034591"/>
    </source>
</evidence>
<evidence type="ECO:0000259" key="7">
    <source>
        <dbReference type="Pfam" id="PF05198"/>
    </source>
</evidence>
<accession>A0A0G0JJ26</accession>
<gene>
    <name evidence="4" type="primary">infC</name>
    <name evidence="8" type="ORF">US53_C0040G0008</name>
</gene>
<evidence type="ECO:0000256" key="1">
    <source>
        <dbReference type="ARBA" id="ARBA00005439"/>
    </source>
</evidence>
<dbReference type="Proteomes" id="UP000034591">
    <property type="component" value="Unassembled WGS sequence"/>
</dbReference>
<dbReference type="Gene3D" id="3.10.20.80">
    <property type="entry name" value="Translation initiation factor 3 (IF-3), N-terminal domain"/>
    <property type="match status" value="1"/>
</dbReference>
<evidence type="ECO:0000256" key="3">
    <source>
        <dbReference type="ARBA" id="ARBA00022917"/>
    </source>
</evidence>
<dbReference type="GO" id="GO:0043022">
    <property type="term" value="F:ribosome binding"/>
    <property type="evidence" value="ECO:0007669"/>
    <property type="project" value="TreeGrafter"/>
</dbReference>
<dbReference type="EMBL" id="LBTI01000040">
    <property type="protein sequence ID" value="KKQ36729.1"/>
    <property type="molecule type" value="Genomic_DNA"/>
</dbReference>
<comment type="caution">
    <text evidence="8">The sequence shown here is derived from an EMBL/GenBank/DDBJ whole genome shotgun (WGS) entry which is preliminary data.</text>
</comment>
<dbReference type="InterPro" id="IPR001288">
    <property type="entry name" value="Translation_initiation_fac_3"/>
</dbReference>
<dbReference type="InterPro" id="IPR036787">
    <property type="entry name" value="T_IF-3_N_sf"/>
</dbReference>
<dbReference type="Gene3D" id="3.30.110.10">
    <property type="entry name" value="Translation initiation factor 3 (IF-3), C-terminal domain"/>
    <property type="match status" value="1"/>
</dbReference>
<dbReference type="SUPFAM" id="SSF54364">
    <property type="entry name" value="Translation initiation factor IF3, N-terminal domain"/>
    <property type="match status" value="1"/>
</dbReference>
<reference evidence="8 9" key="1">
    <citation type="journal article" date="2015" name="Nature">
        <title>rRNA introns, odd ribosomes, and small enigmatic genomes across a large radiation of phyla.</title>
        <authorList>
            <person name="Brown C.T."/>
            <person name="Hug L.A."/>
            <person name="Thomas B.C."/>
            <person name="Sharon I."/>
            <person name="Castelle C.J."/>
            <person name="Singh A."/>
            <person name="Wilkins M.J."/>
            <person name="Williams K.H."/>
            <person name="Banfield J.F."/>
        </authorList>
    </citation>
    <scope>NUCLEOTIDE SEQUENCE [LARGE SCALE GENOMIC DNA]</scope>
</reference>
<dbReference type="InterPro" id="IPR019814">
    <property type="entry name" value="Translation_initiation_fac_3_N"/>
</dbReference>
<dbReference type="GO" id="GO:0005737">
    <property type="term" value="C:cytoplasm"/>
    <property type="evidence" value="ECO:0007669"/>
    <property type="project" value="UniProtKB-SubCell"/>
</dbReference>
<comment type="subunit">
    <text evidence="4">Monomer.</text>
</comment>
<dbReference type="PANTHER" id="PTHR10938">
    <property type="entry name" value="TRANSLATION INITIATION FACTOR IF-3"/>
    <property type="match status" value="1"/>
</dbReference>
<organism evidence="8 9">
    <name type="scientific">Candidatus Woesebacteria bacterium GW2011_GWA1_37_7</name>
    <dbReference type="NCBI Taxonomy" id="1618545"/>
    <lineage>
        <taxon>Bacteria</taxon>
        <taxon>Candidatus Woeseibacteriota</taxon>
    </lineage>
</organism>
<comment type="function">
    <text evidence="4">IF-3 binds to the 30S ribosomal subunit and shifts the equilibrium between 70S ribosomes and their 50S and 30S subunits in favor of the free subunits, thus enhancing the availability of 30S subunits on which protein synthesis initiation begins.</text>
</comment>
<dbReference type="STRING" id="1618545.US53_C0040G0008"/>
<dbReference type="PATRIC" id="fig|1618545.3.peg.602"/>
<dbReference type="HAMAP" id="MF_00080">
    <property type="entry name" value="IF_3"/>
    <property type="match status" value="1"/>
</dbReference>
<dbReference type="AlphaFoldDB" id="A0A0G0JJ26"/>
<keyword evidence="3 4" id="KW-0648">Protein biosynthesis</keyword>
<dbReference type="GO" id="GO:0032790">
    <property type="term" value="P:ribosome disassembly"/>
    <property type="evidence" value="ECO:0007669"/>
    <property type="project" value="TreeGrafter"/>
</dbReference>
<keyword evidence="2 4" id="KW-0396">Initiation factor</keyword>
<protein>
    <recommendedName>
        <fullName evidence="4 5">Translation initiation factor IF-3</fullName>
    </recommendedName>
</protein>
<feature type="domain" description="Translation initiation factor 3 C-terminal" evidence="6">
    <location>
        <begin position="88"/>
        <end position="170"/>
    </location>
</feature>
<dbReference type="Pfam" id="PF05198">
    <property type="entry name" value="IF3_N"/>
    <property type="match status" value="1"/>
</dbReference>
<feature type="domain" description="Translation initiation factor 3 N-terminal" evidence="7">
    <location>
        <begin position="10"/>
        <end position="78"/>
    </location>
</feature>
<dbReference type="PANTHER" id="PTHR10938:SF0">
    <property type="entry name" value="TRANSLATION INITIATION FACTOR IF-3, MITOCHONDRIAL"/>
    <property type="match status" value="1"/>
</dbReference>
<evidence type="ECO:0000256" key="2">
    <source>
        <dbReference type="ARBA" id="ARBA00022540"/>
    </source>
</evidence>
<dbReference type="Pfam" id="PF00707">
    <property type="entry name" value="IF3_C"/>
    <property type="match status" value="1"/>
</dbReference>
<evidence type="ECO:0000313" key="8">
    <source>
        <dbReference type="EMBL" id="KKQ36729.1"/>
    </source>
</evidence>
<evidence type="ECO:0000259" key="6">
    <source>
        <dbReference type="Pfam" id="PF00707"/>
    </source>
</evidence>
<evidence type="ECO:0000256" key="4">
    <source>
        <dbReference type="HAMAP-Rule" id="MF_00080"/>
    </source>
</evidence>
<keyword evidence="4" id="KW-0963">Cytoplasm</keyword>
<dbReference type="GO" id="GO:0003743">
    <property type="term" value="F:translation initiation factor activity"/>
    <property type="evidence" value="ECO:0007669"/>
    <property type="project" value="UniProtKB-UniRule"/>
</dbReference>
<name>A0A0G0JJ26_9BACT</name>
<dbReference type="InterPro" id="IPR036788">
    <property type="entry name" value="T_IF-3_C_sf"/>
</dbReference>